<proteinExistence type="predicted"/>
<dbReference type="Pfam" id="PF11848">
    <property type="entry name" value="DUF3368"/>
    <property type="match status" value="1"/>
</dbReference>
<dbReference type="InterPro" id="IPR021799">
    <property type="entry name" value="PIN-like_prokaryotic"/>
</dbReference>
<evidence type="ECO:0000313" key="1">
    <source>
        <dbReference type="EMBL" id="MDL2344687.1"/>
    </source>
</evidence>
<sequence>MILLADANILFDFGWVDGLTELVSLGPFEVLENVLDEVARDEQLRNIAQTLEGLGVTFVPLADGWTDGIRAAKRGGLSLPDASCLHYAKLHERTVLTSERALRKRCQAEGVAVHGSLWVVAQLHQQGLCTPDRLCEWLRRWPEQGARLPARQLQELRTQLGCMP</sequence>
<protein>
    <recommendedName>
        <fullName evidence="3">PIN domain-containing protein</fullName>
    </recommendedName>
</protein>
<keyword evidence="2" id="KW-1185">Reference proteome</keyword>
<organism evidence="1 2">
    <name type="scientific">Deinococcus rhizophilus</name>
    <dbReference type="NCBI Taxonomy" id="3049544"/>
    <lineage>
        <taxon>Bacteria</taxon>
        <taxon>Thermotogati</taxon>
        <taxon>Deinococcota</taxon>
        <taxon>Deinococci</taxon>
        <taxon>Deinococcales</taxon>
        <taxon>Deinococcaceae</taxon>
        <taxon>Deinococcus</taxon>
    </lineage>
</organism>
<comment type="caution">
    <text evidence="1">The sequence shown here is derived from an EMBL/GenBank/DDBJ whole genome shotgun (WGS) entry which is preliminary data.</text>
</comment>
<dbReference type="Proteomes" id="UP001302059">
    <property type="component" value="Unassembled WGS sequence"/>
</dbReference>
<evidence type="ECO:0000313" key="2">
    <source>
        <dbReference type="Proteomes" id="UP001302059"/>
    </source>
</evidence>
<dbReference type="EMBL" id="JASNGB010000102">
    <property type="protein sequence ID" value="MDL2344687.1"/>
    <property type="molecule type" value="Genomic_DNA"/>
</dbReference>
<dbReference type="SUPFAM" id="SSF88723">
    <property type="entry name" value="PIN domain-like"/>
    <property type="match status" value="1"/>
</dbReference>
<dbReference type="RefSeq" id="WP_285523841.1">
    <property type="nucleotide sequence ID" value="NZ_JASNGB010000102.1"/>
</dbReference>
<evidence type="ECO:0008006" key="3">
    <source>
        <dbReference type="Google" id="ProtNLM"/>
    </source>
</evidence>
<name>A0ABT7JJB6_9DEIO</name>
<dbReference type="InterPro" id="IPR029060">
    <property type="entry name" value="PIN-like_dom_sf"/>
</dbReference>
<gene>
    <name evidence="1" type="ORF">QOL99_11065</name>
</gene>
<reference evidence="1 2" key="1">
    <citation type="submission" date="2023-05" db="EMBL/GenBank/DDBJ databases">
        <authorList>
            <person name="Gao F."/>
        </authorList>
    </citation>
    <scope>NUCLEOTIDE SEQUENCE [LARGE SCALE GENOMIC DNA]</scope>
    <source>
        <strain evidence="1 2">MIMF12</strain>
    </source>
</reference>
<dbReference type="Gene3D" id="3.40.50.1010">
    <property type="entry name" value="5'-nuclease"/>
    <property type="match status" value="1"/>
</dbReference>
<accession>A0ABT7JJB6</accession>